<dbReference type="PANTHER" id="PTHR33744">
    <property type="entry name" value="CARBOHYDRATE DIACID REGULATOR"/>
    <property type="match status" value="1"/>
</dbReference>
<dbReference type="OrthoDB" id="142218at2"/>
<dbReference type="InterPro" id="IPR042070">
    <property type="entry name" value="PucR_C-HTH_sf"/>
</dbReference>
<dbReference type="AlphaFoldDB" id="A0A1L8R7A2"/>
<dbReference type="EMBL" id="JXKG01000006">
    <property type="protein sequence ID" value="OJG15585.1"/>
    <property type="molecule type" value="Genomic_DNA"/>
</dbReference>
<dbReference type="InterPro" id="IPR051448">
    <property type="entry name" value="CdaR-like_regulators"/>
</dbReference>
<dbReference type="InterPro" id="IPR025736">
    <property type="entry name" value="PucR_C-HTH_dom"/>
</dbReference>
<organism evidence="3 4">
    <name type="scientific">Enterococcus canintestini</name>
    <dbReference type="NCBI Taxonomy" id="317010"/>
    <lineage>
        <taxon>Bacteria</taxon>
        <taxon>Bacillati</taxon>
        <taxon>Bacillota</taxon>
        <taxon>Bacilli</taxon>
        <taxon>Lactobacillales</taxon>
        <taxon>Enterococcaceae</taxon>
        <taxon>Enterococcus</taxon>
    </lineage>
</organism>
<dbReference type="Pfam" id="PF07905">
    <property type="entry name" value="PucR"/>
    <property type="match status" value="1"/>
</dbReference>
<sequence length="534" mass="63386">MRIYELLRLEIFQNSQLLTGEIGLENEIESVMILEALDIENWSRKNQLILTSLYAFENLELPAIEAFFQKMRGIGVSGLVVKVDRLINRVPDWLLSFCGKYQFPLIKIRKDVTYEQIVLAIYQPILNHQSHVLKTYYEVRQRFNRLTRNFSSYEQIMTEFYRMIKKDCLLLLPEQKLTLNFGTLPHELVVTKRVQMPISEFSKNHYEFLTLFSHSESKEYLALQTNIANNFSSECTLLVHEGEDGLKETDLMIIENLIDVIQERLQMDFLIKKDRYTRLNNLADAILQNTPNNLDELEGLLKEAKMDHYSYYQGVAFGTKKLSDDKKRNLRNKLRNLRTHTLFFEHHNYSLILYNLKDEHRCLTKEEIRQQLSEFLKQNNDLFIAISSPKSKETIKEILIDCLDTLRFNQYYLIANVVNIHDLGIFRYFLTEDNLTKVADLIPSKLVTLQLQQPELFNTLFTFFQNNRNYKKTSETMYLHAKTIRYRIDRIQELLSLDLNNNLQTMNIEIATYLLHLKLRRKQNEKTSSLNQRW</sequence>
<comment type="caution">
    <text evidence="3">The sequence shown here is derived from an EMBL/GenBank/DDBJ whole genome shotgun (WGS) entry which is preliminary data.</text>
</comment>
<dbReference type="Pfam" id="PF13556">
    <property type="entry name" value="HTH_30"/>
    <property type="match status" value="1"/>
</dbReference>
<evidence type="ECO:0000313" key="4">
    <source>
        <dbReference type="Proteomes" id="UP000182835"/>
    </source>
</evidence>
<evidence type="ECO:0000313" key="3">
    <source>
        <dbReference type="EMBL" id="OJG15585.1"/>
    </source>
</evidence>
<dbReference type="Gene3D" id="1.10.10.2840">
    <property type="entry name" value="PucR C-terminal helix-turn-helix domain"/>
    <property type="match status" value="1"/>
</dbReference>
<dbReference type="Proteomes" id="UP000182835">
    <property type="component" value="Unassembled WGS sequence"/>
</dbReference>
<feature type="domain" description="PucR C-terminal helix-turn-helix" evidence="2">
    <location>
        <begin position="456"/>
        <end position="512"/>
    </location>
</feature>
<feature type="domain" description="Purine catabolism PurC-like" evidence="1">
    <location>
        <begin position="5"/>
        <end position="124"/>
    </location>
</feature>
<dbReference type="PANTHER" id="PTHR33744:SF16">
    <property type="entry name" value="CARBOHYDRATE DIACID REGULATOR"/>
    <property type="match status" value="1"/>
</dbReference>
<reference evidence="3 4" key="1">
    <citation type="submission" date="2014-12" db="EMBL/GenBank/DDBJ databases">
        <title>Draft genome sequences of 29 type strains of Enterococci.</title>
        <authorList>
            <person name="Zhong Z."/>
            <person name="Sun Z."/>
            <person name="Liu W."/>
            <person name="Zhang W."/>
            <person name="Zhang H."/>
        </authorList>
    </citation>
    <scope>NUCLEOTIDE SEQUENCE [LARGE SCALE GENOMIC DNA]</scope>
    <source>
        <strain evidence="3 4">DSM 21207</strain>
    </source>
</reference>
<evidence type="ECO:0000259" key="2">
    <source>
        <dbReference type="Pfam" id="PF13556"/>
    </source>
</evidence>
<protein>
    <submittedName>
        <fullName evidence="3">Purine catabolism regulatory protein</fullName>
    </submittedName>
</protein>
<proteinExistence type="predicted"/>
<dbReference type="STRING" id="317010.RU96_GL002134"/>
<dbReference type="InterPro" id="IPR012914">
    <property type="entry name" value="PucR_dom"/>
</dbReference>
<name>A0A1L8R7A2_9ENTE</name>
<evidence type="ECO:0000259" key="1">
    <source>
        <dbReference type="Pfam" id="PF07905"/>
    </source>
</evidence>
<accession>A0A1L8R7A2</accession>
<dbReference type="RefSeq" id="WP_071864476.1">
    <property type="nucleotide sequence ID" value="NZ_JBHLVQ010000029.1"/>
</dbReference>
<gene>
    <name evidence="3" type="ORF">RU96_GL002134</name>
</gene>